<feature type="transmembrane region" description="Helical" evidence="1">
    <location>
        <begin position="82"/>
        <end position="104"/>
    </location>
</feature>
<proteinExistence type="predicted"/>
<keyword evidence="3" id="KW-1185">Reference proteome</keyword>
<dbReference type="AlphaFoldDB" id="A0A7I9Y0X5"/>
<reference evidence="2 3" key="1">
    <citation type="journal article" date="2019" name="Emerg. Microbes Infect.">
        <title>Comprehensive subspecies identification of 175 nontuberculous mycobacteria species based on 7547 genomic profiles.</title>
        <authorList>
            <person name="Matsumoto Y."/>
            <person name="Kinjo T."/>
            <person name="Motooka D."/>
            <person name="Nabeya D."/>
            <person name="Jung N."/>
            <person name="Uechi K."/>
            <person name="Horii T."/>
            <person name="Iida T."/>
            <person name="Fujita J."/>
            <person name="Nakamura S."/>
        </authorList>
    </citation>
    <scope>NUCLEOTIDE SEQUENCE [LARGE SCALE GENOMIC DNA]</scope>
    <source>
        <strain evidence="2 3">JCM 17322</strain>
    </source>
</reference>
<gene>
    <name evidence="2" type="ORF">MBOT_30350</name>
</gene>
<evidence type="ECO:0000313" key="2">
    <source>
        <dbReference type="EMBL" id="GFG75670.1"/>
    </source>
</evidence>
<evidence type="ECO:0000313" key="3">
    <source>
        <dbReference type="Proteomes" id="UP000465361"/>
    </source>
</evidence>
<comment type="caution">
    <text evidence="2">The sequence shown here is derived from an EMBL/GenBank/DDBJ whole genome shotgun (WGS) entry which is preliminary data.</text>
</comment>
<evidence type="ECO:0000256" key="1">
    <source>
        <dbReference type="SAM" id="Phobius"/>
    </source>
</evidence>
<feature type="transmembrane region" description="Helical" evidence="1">
    <location>
        <begin position="24"/>
        <end position="42"/>
    </location>
</feature>
<feature type="transmembrane region" description="Helical" evidence="1">
    <location>
        <begin position="113"/>
        <end position="132"/>
    </location>
</feature>
<keyword evidence="1" id="KW-0472">Membrane</keyword>
<dbReference type="RefSeq" id="WP_163758541.1">
    <property type="nucleotide sequence ID" value="NZ_BLKW01000004.1"/>
</dbReference>
<dbReference type="InterPro" id="IPR021215">
    <property type="entry name" value="DUF2752"/>
</dbReference>
<protein>
    <recommendedName>
        <fullName evidence="4">DUF2752 domain-containing protein</fullName>
    </recommendedName>
</protein>
<dbReference type="EMBL" id="BLKW01000004">
    <property type="protein sequence ID" value="GFG75670.1"/>
    <property type="molecule type" value="Genomic_DNA"/>
</dbReference>
<sequence length="146" mass="15385">MLTSVNNPGRAGPKGTSADRCRRWIGLSGGALLAGVIGYIGVADPHAQRWLYPRCPFKLLTGWDCPGCGGLRMVHDLLHGELVAALADNGFLLLGIPVLAGWLLSRRHRGEPALPTAAVVTIAVAAAVWTLLRNLPGFPLIPAPPT</sequence>
<organism evidence="2 3">
    <name type="scientific">Mycobacterium botniense</name>
    <dbReference type="NCBI Taxonomy" id="84962"/>
    <lineage>
        <taxon>Bacteria</taxon>
        <taxon>Bacillati</taxon>
        <taxon>Actinomycetota</taxon>
        <taxon>Actinomycetes</taxon>
        <taxon>Mycobacteriales</taxon>
        <taxon>Mycobacteriaceae</taxon>
        <taxon>Mycobacterium</taxon>
    </lineage>
</organism>
<name>A0A7I9Y0X5_9MYCO</name>
<keyword evidence="1" id="KW-1133">Transmembrane helix</keyword>
<dbReference type="Pfam" id="PF10825">
    <property type="entry name" value="DUF2752"/>
    <property type="match status" value="1"/>
</dbReference>
<accession>A0A7I9Y0X5</accession>
<keyword evidence="1" id="KW-0812">Transmembrane</keyword>
<evidence type="ECO:0008006" key="4">
    <source>
        <dbReference type="Google" id="ProtNLM"/>
    </source>
</evidence>
<dbReference type="Proteomes" id="UP000465361">
    <property type="component" value="Unassembled WGS sequence"/>
</dbReference>